<dbReference type="InterPro" id="IPR044492">
    <property type="entry name" value="P_typ_ATPase_HD_dom"/>
</dbReference>
<feature type="domain" description="HMA" evidence="22">
    <location>
        <begin position="14"/>
        <end position="80"/>
    </location>
</feature>
<dbReference type="Gene3D" id="3.40.50.1000">
    <property type="entry name" value="HAD superfamily/HAD-like"/>
    <property type="match status" value="1"/>
</dbReference>
<dbReference type="NCBIfam" id="TIGR01494">
    <property type="entry name" value="ATPase_P-type"/>
    <property type="match status" value="2"/>
</dbReference>
<dbReference type="GO" id="GO:0005507">
    <property type="term" value="F:copper ion binding"/>
    <property type="evidence" value="ECO:0007669"/>
    <property type="project" value="InterPro"/>
</dbReference>
<evidence type="ECO:0000256" key="4">
    <source>
        <dbReference type="ARBA" id="ARBA00015102"/>
    </source>
</evidence>
<dbReference type="Pfam" id="PF00403">
    <property type="entry name" value="HMA"/>
    <property type="match status" value="2"/>
</dbReference>
<evidence type="ECO:0000256" key="11">
    <source>
        <dbReference type="ARBA" id="ARBA00022840"/>
    </source>
</evidence>
<dbReference type="GO" id="GO:0005524">
    <property type="term" value="F:ATP binding"/>
    <property type="evidence" value="ECO:0007669"/>
    <property type="project" value="UniProtKB-UniRule"/>
</dbReference>
<evidence type="ECO:0000256" key="10">
    <source>
        <dbReference type="ARBA" id="ARBA00022796"/>
    </source>
</evidence>
<dbReference type="Gene3D" id="2.70.150.10">
    <property type="entry name" value="Calcium-transporting ATPase, cytoplasmic transduction domain A"/>
    <property type="match status" value="1"/>
</dbReference>
<keyword evidence="5" id="KW-0813">Transport</keyword>
<keyword evidence="12" id="KW-0460">Magnesium</keyword>
<dbReference type="CDD" id="cd02094">
    <property type="entry name" value="P-type_ATPase_Cu-like"/>
    <property type="match status" value="1"/>
</dbReference>
<dbReference type="InterPro" id="IPR018303">
    <property type="entry name" value="ATPase_P-typ_P_site"/>
</dbReference>
<dbReference type="GO" id="GO:0043682">
    <property type="term" value="F:P-type divalent copper transporter activity"/>
    <property type="evidence" value="ECO:0007669"/>
    <property type="project" value="TreeGrafter"/>
</dbReference>
<keyword evidence="7 21" id="KW-0479">Metal-binding</keyword>
<comment type="subcellular location">
    <subcellularLocation>
        <location evidence="1">Cell membrane</location>
        <topology evidence="1">Multi-pass membrane protein</topology>
    </subcellularLocation>
</comment>
<gene>
    <name evidence="23" type="ORF">FTV88_2822</name>
</gene>
<feature type="transmembrane region" description="Helical" evidence="21">
    <location>
        <begin position="804"/>
        <end position="826"/>
    </location>
</feature>
<evidence type="ECO:0000256" key="3">
    <source>
        <dbReference type="ARBA" id="ARBA00012517"/>
    </source>
</evidence>
<dbReference type="SUPFAM" id="SSF56784">
    <property type="entry name" value="HAD-like"/>
    <property type="match status" value="1"/>
</dbReference>
<dbReference type="InterPro" id="IPR006121">
    <property type="entry name" value="HMA_dom"/>
</dbReference>
<evidence type="ECO:0000313" key="23">
    <source>
        <dbReference type="EMBL" id="QGG48911.1"/>
    </source>
</evidence>
<dbReference type="InterPro" id="IPR006122">
    <property type="entry name" value="HMA_Cu_ion-bd"/>
</dbReference>
<dbReference type="PROSITE" id="PS00154">
    <property type="entry name" value="ATPASE_E1_E2"/>
    <property type="match status" value="1"/>
</dbReference>
<dbReference type="EC" id="7.2.2.8" evidence="3"/>
<comment type="catalytic activity">
    <reaction evidence="20">
        <text>Cu(+)(in) + ATP + H2O = Cu(+)(out) + ADP + phosphate + H(+)</text>
        <dbReference type="Rhea" id="RHEA:25792"/>
        <dbReference type="ChEBI" id="CHEBI:15377"/>
        <dbReference type="ChEBI" id="CHEBI:15378"/>
        <dbReference type="ChEBI" id="CHEBI:30616"/>
        <dbReference type="ChEBI" id="CHEBI:43474"/>
        <dbReference type="ChEBI" id="CHEBI:49552"/>
        <dbReference type="ChEBI" id="CHEBI:456216"/>
        <dbReference type="EC" id="7.2.2.8"/>
    </reaction>
</comment>
<dbReference type="OrthoDB" id="9813266at2"/>
<dbReference type="SFLD" id="SFLDS00003">
    <property type="entry name" value="Haloacid_Dehalogenase"/>
    <property type="match status" value="1"/>
</dbReference>
<dbReference type="SUPFAM" id="SSF81665">
    <property type="entry name" value="Calcium ATPase, transmembrane domain M"/>
    <property type="match status" value="1"/>
</dbReference>
<dbReference type="PANTHER" id="PTHR43520:SF8">
    <property type="entry name" value="P-TYPE CU(+) TRANSPORTER"/>
    <property type="match status" value="1"/>
</dbReference>
<feature type="transmembrane region" description="Helical" evidence="21">
    <location>
        <begin position="458"/>
        <end position="481"/>
    </location>
</feature>
<dbReference type="InterPro" id="IPR036412">
    <property type="entry name" value="HAD-like_sf"/>
</dbReference>
<feature type="transmembrane region" description="Helical" evidence="21">
    <location>
        <begin position="202"/>
        <end position="223"/>
    </location>
</feature>
<dbReference type="GO" id="GO:0005886">
    <property type="term" value="C:plasma membrane"/>
    <property type="evidence" value="ECO:0007669"/>
    <property type="project" value="UniProtKB-SubCell"/>
</dbReference>
<dbReference type="InterPro" id="IPR001757">
    <property type="entry name" value="P_typ_ATPase"/>
</dbReference>
<dbReference type="InterPro" id="IPR027256">
    <property type="entry name" value="P-typ_ATPase_IB"/>
</dbReference>
<dbReference type="Gene3D" id="3.40.1110.10">
    <property type="entry name" value="Calcium-transporting ATPase, cytoplasmic domain N"/>
    <property type="match status" value="1"/>
</dbReference>
<feature type="transmembrane region" description="Helical" evidence="21">
    <location>
        <begin position="276"/>
        <end position="295"/>
    </location>
</feature>
<dbReference type="SFLD" id="SFLDG00002">
    <property type="entry name" value="C1.7:_P-type_atpase_like"/>
    <property type="match status" value="1"/>
</dbReference>
<dbReference type="Pfam" id="PF00122">
    <property type="entry name" value="E1-E2_ATPase"/>
    <property type="match status" value="1"/>
</dbReference>
<dbReference type="NCBIfam" id="TIGR00003">
    <property type="entry name" value="copper ion binding protein"/>
    <property type="match status" value="2"/>
</dbReference>
<evidence type="ECO:0000256" key="2">
    <source>
        <dbReference type="ARBA" id="ARBA00006024"/>
    </source>
</evidence>
<keyword evidence="13" id="KW-1278">Translocase</keyword>
<evidence type="ECO:0000313" key="24">
    <source>
        <dbReference type="Proteomes" id="UP000366051"/>
    </source>
</evidence>
<dbReference type="AlphaFoldDB" id="A0A5Q2N3L5"/>
<dbReference type="FunFam" id="3.40.50.1000:FF:000333">
    <property type="entry name" value="Copper-transporting ATPase 2"/>
    <property type="match status" value="1"/>
</dbReference>
<keyword evidence="8" id="KW-0677">Repeat</keyword>
<dbReference type="InterPro" id="IPR017969">
    <property type="entry name" value="Heavy-metal-associated_CS"/>
</dbReference>
<keyword evidence="16" id="KW-0406">Ion transport</keyword>
<evidence type="ECO:0000259" key="22">
    <source>
        <dbReference type="PROSITE" id="PS50846"/>
    </source>
</evidence>
<proteinExistence type="inferred from homology"/>
<evidence type="ECO:0000256" key="21">
    <source>
        <dbReference type="RuleBase" id="RU362081"/>
    </source>
</evidence>
<dbReference type="FunFam" id="3.30.70.100:FF:000005">
    <property type="entry name" value="Copper-exporting P-type ATPase A"/>
    <property type="match status" value="2"/>
</dbReference>
<dbReference type="PROSITE" id="PS01047">
    <property type="entry name" value="HMA_1"/>
    <property type="match status" value="2"/>
</dbReference>
<evidence type="ECO:0000256" key="5">
    <source>
        <dbReference type="ARBA" id="ARBA00022448"/>
    </source>
</evidence>
<dbReference type="EMBL" id="CP045875">
    <property type="protein sequence ID" value="QGG48911.1"/>
    <property type="molecule type" value="Genomic_DNA"/>
</dbReference>
<feature type="transmembrane region" description="Helical" evidence="21">
    <location>
        <begin position="177"/>
        <end position="196"/>
    </location>
</feature>
<dbReference type="InterPro" id="IPR023298">
    <property type="entry name" value="ATPase_P-typ_TM_dom_sf"/>
</dbReference>
<name>A0A5Q2N3L5_9FIRM</name>
<evidence type="ECO:0000256" key="19">
    <source>
        <dbReference type="ARBA" id="ARBA00033239"/>
    </source>
</evidence>
<feature type="domain" description="HMA" evidence="22">
    <location>
        <begin position="85"/>
        <end position="151"/>
    </location>
</feature>
<evidence type="ECO:0000256" key="20">
    <source>
        <dbReference type="ARBA" id="ARBA00049289"/>
    </source>
</evidence>
<evidence type="ECO:0000256" key="18">
    <source>
        <dbReference type="ARBA" id="ARBA00029719"/>
    </source>
</evidence>
<dbReference type="InterPro" id="IPR036163">
    <property type="entry name" value="HMA_dom_sf"/>
</dbReference>
<dbReference type="SUPFAM" id="SSF55008">
    <property type="entry name" value="HMA, heavy metal-associated domain"/>
    <property type="match status" value="2"/>
</dbReference>
<comment type="similarity">
    <text evidence="2 21">Belongs to the cation transport ATPase (P-type) (TC 3.A.3) family. Type IB subfamily.</text>
</comment>
<keyword evidence="15" id="KW-0186">Copper</keyword>
<evidence type="ECO:0000256" key="9">
    <source>
        <dbReference type="ARBA" id="ARBA00022741"/>
    </source>
</evidence>
<evidence type="ECO:0000256" key="16">
    <source>
        <dbReference type="ARBA" id="ARBA00023065"/>
    </source>
</evidence>
<sequence>MKDSKKESIDSPLQSLVLKVRGMTCAACVARIERVLKKQSGIINANVNLAVEKAHIYYNSDGIDARQIVERIERLGFEVEKAHVESITVPVQGMTCAACVRRLEKGLAKLEGIVEVQVNLATEKATIQYESETIGFGQIKRKINDLGYEVFLEEREDATNREEERKEQEFNDLMKDFIRAAILTIIVLIGSLPHMMPGWGEWVPRFLTSPLTLLALTTPVQFLSGWRFYRGAYKALSHGTSDMNVLVVIGTTTAWAYSAAMTIAPTFLTNLGFPYQLYYDVATVITTLILLGRLLEMRAKGKTSEAIKKILGMQAKRARILREDGQIMDRPIEEVLPGDIILVRPGEKIPVDGVVISGHSTVDESMLTGESMPVEKKEKDTVIGATINKTGSFQYKATRVGKDSMLAQIVKMVEDAQGSKAPIQNMVDLVAAYFVPAVITIAIVSSSLWWLFGPEPSLIFALTIFIAVLIIACPCALGLATPTAIMVGIGKGAENGLLIRGAEALESSRRLNTIVLDKTGTITVGKPSLTDLIVAPGYDEEKVLTWVASVEQASEHPLGEAIVQAAQEKKLSLLEPKDFQAIPGHGLQATIEGKSILIGNLKLMREQGVEGFSDVDLLEVKPSQTKSSEVKSSEVKSQEVGTAFLTQANELAEAGKTPMFIAIDHKLVGLIAVADTIKKTSQKAIARIQSLGIEVIMLTGDNEKTAQAIARQVGITTVRAEVLPEHKAQEVKRLQEEGKVVAMVGDGINDAPALAQANVGIAIGTGTDVAIEASDITLISGDLQGVPSAIELSKATMSMIWQNLFWAFAYNVALIPVAAGVLYPFFGIILNPMLAAAAMAFSSVSVVLNTLRLRMFTPTAVE</sequence>
<dbReference type="CDD" id="cd00371">
    <property type="entry name" value="HMA"/>
    <property type="match status" value="2"/>
</dbReference>
<dbReference type="PRINTS" id="PR00119">
    <property type="entry name" value="CATATPASE"/>
</dbReference>
<protein>
    <recommendedName>
        <fullName evidence="4">Copper-exporting P-type ATPase</fullName>
        <ecNumber evidence="3">7.2.2.8</ecNumber>
    </recommendedName>
    <alternativeName>
        <fullName evidence="18">Copper-exporting P-type ATPase A</fullName>
    </alternativeName>
    <alternativeName>
        <fullName evidence="19">Cu(+)-exporting ATPase</fullName>
    </alternativeName>
</protein>
<evidence type="ECO:0000256" key="14">
    <source>
        <dbReference type="ARBA" id="ARBA00022989"/>
    </source>
</evidence>
<dbReference type="NCBIfam" id="TIGR01525">
    <property type="entry name" value="ATPase-IB_hvy"/>
    <property type="match status" value="1"/>
</dbReference>
<dbReference type="RefSeq" id="WP_153725988.1">
    <property type="nucleotide sequence ID" value="NZ_CP045875.1"/>
</dbReference>
<keyword evidence="11 21" id="KW-0067">ATP-binding</keyword>
<evidence type="ECO:0000256" key="12">
    <source>
        <dbReference type="ARBA" id="ARBA00022842"/>
    </source>
</evidence>
<accession>A0A5Q2N3L5</accession>
<evidence type="ECO:0000256" key="17">
    <source>
        <dbReference type="ARBA" id="ARBA00023136"/>
    </source>
</evidence>
<dbReference type="SUPFAM" id="SSF81653">
    <property type="entry name" value="Calcium ATPase, transduction domain A"/>
    <property type="match status" value="1"/>
</dbReference>
<evidence type="ECO:0000256" key="7">
    <source>
        <dbReference type="ARBA" id="ARBA00022723"/>
    </source>
</evidence>
<evidence type="ECO:0000256" key="6">
    <source>
        <dbReference type="ARBA" id="ARBA00022692"/>
    </source>
</evidence>
<keyword evidence="10" id="KW-0187">Copper transport</keyword>
<dbReference type="FunFam" id="2.70.150.10:FF:000002">
    <property type="entry name" value="Copper-transporting ATPase 1, putative"/>
    <property type="match status" value="1"/>
</dbReference>
<dbReference type="GO" id="GO:0055070">
    <property type="term" value="P:copper ion homeostasis"/>
    <property type="evidence" value="ECO:0007669"/>
    <property type="project" value="TreeGrafter"/>
</dbReference>
<dbReference type="InterPro" id="IPR023214">
    <property type="entry name" value="HAD_sf"/>
</dbReference>
<keyword evidence="6 21" id="KW-0812">Transmembrane</keyword>
<dbReference type="GO" id="GO:0016887">
    <property type="term" value="F:ATP hydrolysis activity"/>
    <property type="evidence" value="ECO:0007669"/>
    <property type="project" value="InterPro"/>
</dbReference>
<dbReference type="InterPro" id="IPR059000">
    <property type="entry name" value="ATPase_P-type_domA"/>
</dbReference>
<feature type="transmembrane region" description="Helical" evidence="21">
    <location>
        <begin position="832"/>
        <end position="851"/>
    </location>
</feature>
<dbReference type="GO" id="GO:0140581">
    <property type="term" value="F:P-type monovalent copper transporter activity"/>
    <property type="evidence" value="ECO:0007669"/>
    <property type="project" value="UniProtKB-EC"/>
</dbReference>
<evidence type="ECO:0000256" key="1">
    <source>
        <dbReference type="ARBA" id="ARBA00004651"/>
    </source>
</evidence>
<dbReference type="SFLD" id="SFLDF00027">
    <property type="entry name" value="p-type_atpase"/>
    <property type="match status" value="1"/>
</dbReference>
<keyword evidence="17 21" id="KW-0472">Membrane</keyword>
<dbReference type="Proteomes" id="UP000366051">
    <property type="component" value="Chromosome"/>
</dbReference>
<evidence type="ECO:0000256" key="15">
    <source>
        <dbReference type="ARBA" id="ARBA00023008"/>
    </source>
</evidence>
<keyword evidence="24" id="KW-1185">Reference proteome</keyword>
<keyword evidence="14 21" id="KW-1133">Transmembrane helix</keyword>
<keyword evidence="9 21" id="KW-0547">Nucleotide-binding</keyword>
<dbReference type="InterPro" id="IPR008250">
    <property type="entry name" value="ATPase_P-typ_transduc_dom_A_sf"/>
</dbReference>
<keyword evidence="21" id="KW-1003">Cell membrane</keyword>
<dbReference type="Pfam" id="PF00702">
    <property type="entry name" value="Hydrolase"/>
    <property type="match status" value="1"/>
</dbReference>
<reference evidence="24" key="1">
    <citation type="submission" date="2019-11" db="EMBL/GenBank/DDBJ databases">
        <title>Genome sequence of Heliorestis convoluta strain HH, an alkaliphilic and minimalistic phototrophic bacterium from a soda lake in Egypt.</title>
        <authorList>
            <person name="Dewey E.D."/>
            <person name="Stokes L.M."/>
            <person name="Burchell B.M."/>
            <person name="Shaffer K.N."/>
            <person name="Huntington A.M."/>
            <person name="Baker J.M."/>
            <person name="Nadendla S."/>
            <person name="Giglio M.G."/>
            <person name="Touchman J.W."/>
            <person name="Blankenship R.E."/>
            <person name="Madigan M.T."/>
            <person name="Sattley W.M."/>
        </authorList>
    </citation>
    <scope>NUCLEOTIDE SEQUENCE [LARGE SCALE GENOMIC DNA]</scope>
    <source>
        <strain evidence="24">HH</strain>
    </source>
</reference>
<dbReference type="PANTHER" id="PTHR43520">
    <property type="entry name" value="ATP7, ISOFORM B"/>
    <property type="match status" value="1"/>
</dbReference>
<dbReference type="InterPro" id="IPR023299">
    <property type="entry name" value="ATPase_P-typ_cyto_dom_N"/>
</dbReference>
<evidence type="ECO:0000256" key="8">
    <source>
        <dbReference type="ARBA" id="ARBA00022737"/>
    </source>
</evidence>
<dbReference type="KEGG" id="hcv:FTV88_2822"/>
<dbReference type="Gene3D" id="3.30.70.100">
    <property type="match status" value="2"/>
</dbReference>
<feature type="transmembrane region" description="Helical" evidence="21">
    <location>
        <begin position="430"/>
        <end position="452"/>
    </location>
</feature>
<organism evidence="23 24">
    <name type="scientific">Heliorestis convoluta</name>
    <dbReference type="NCBI Taxonomy" id="356322"/>
    <lineage>
        <taxon>Bacteria</taxon>
        <taxon>Bacillati</taxon>
        <taxon>Bacillota</taxon>
        <taxon>Clostridia</taxon>
        <taxon>Eubacteriales</taxon>
        <taxon>Heliobacteriaceae</taxon>
        <taxon>Heliorestis</taxon>
    </lineage>
</organism>
<dbReference type="PRINTS" id="PR00942">
    <property type="entry name" value="CUATPASEI"/>
</dbReference>
<dbReference type="PROSITE" id="PS50846">
    <property type="entry name" value="HMA_2"/>
    <property type="match status" value="2"/>
</dbReference>
<evidence type="ECO:0000256" key="13">
    <source>
        <dbReference type="ARBA" id="ARBA00022967"/>
    </source>
</evidence>
<feature type="transmembrane region" description="Helical" evidence="21">
    <location>
        <begin position="244"/>
        <end position="264"/>
    </location>
</feature>